<feature type="signal peptide" evidence="2">
    <location>
        <begin position="1"/>
        <end position="21"/>
    </location>
</feature>
<evidence type="ECO:0000313" key="3">
    <source>
        <dbReference type="EMBL" id="MFC4360957.1"/>
    </source>
</evidence>
<dbReference type="Proteomes" id="UP001595840">
    <property type="component" value="Unassembled WGS sequence"/>
</dbReference>
<feature type="coiled-coil region" evidence="1">
    <location>
        <begin position="26"/>
        <end position="67"/>
    </location>
</feature>
<name>A0ABV8V1W8_9GAMM</name>
<dbReference type="RefSeq" id="WP_290261944.1">
    <property type="nucleotide sequence ID" value="NZ_JAUFQG010000004.1"/>
</dbReference>
<sequence>MYIYAKFIGFISLALWLTACQAPQNIQQLQQQNQQLSGELKAAQQSIKELSQREAQLQADVAELNRVMGVLGTEKSSRVQESSQLRGLMRNFAQDQIDLLKELLVKGDLLDYVGGEQVARQQTTETQGEKNLLLVDVQNAMPSEGILTGVGAYFSMPGNFKVKVLRPIDGNLVVVWESKLLAVAAAGKQRVNFPVSVGVEQGDLLGYYFPDQVIAHVDMGTGDSRTYNGDLALGKTVALGSLDKAKQKRAYSLGVYGLLK</sequence>
<dbReference type="EMBL" id="JBHSCX010000002">
    <property type="protein sequence ID" value="MFC4360957.1"/>
    <property type="molecule type" value="Genomic_DNA"/>
</dbReference>
<evidence type="ECO:0000313" key="4">
    <source>
        <dbReference type="Proteomes" id="UP001595840"/>
    </source>
</evidence>
<dbReference type="PROSITE" id="PS51257">
    <property type="entry name" value="PROKAR_LIPOPROTEIN"/>
    <property type="match status" value="1"/>
</dbReference>
<proteinExistence type="predicted"/>
<feature type="chain" id="PRO_5046634701" evidence="2">
    <location>
        <begin position="22"/>
        <end position="260"/>
    </location>
</feature>
<keyword evidence="2" id="KW-0732">Signal</keyword>
<keyword evidence="4" id="KW-1185">Reference proteome</keyword>
<accession>A0ABV8V1W8</accession>
<evidence type="ECO:0000256" key="2">
    <source>
        <dbReference type="SAM" id="SignalP"/>
    </source>
</evidence>
<organism evidence="3 4">
    <name type="scientific">Simiduia curdlanivorans</name>
    <dbReference type="NCBI Taxonomy" id="1492769"/>
    <lineage>
        <taxon>Bacteria</taxon>
        <taxon>Pseudomonadati</taxon>
        <taxon>Pseudomonadota</taxon>
        <taxon>Gammaproteobacteria</taxon>
        <taxon>Cellvibrionales</taxon>
        <taxon>Cellvibrionaceae</taxon>
        <taxon>Simiduia</taxon>
    </lineage>
</organism>
<gene>
    <name evidence="3" type="ORF">ACFOX3_01515</name>
</gene>
<keyword evidence="1" id="KW-0175">Coiled coil</keyword>
<reference evidence="4" key="1">
    <citation type="journal article" date="2019" name="Int. J. Syst. Evol. Microbiol.">
        <title>The Global Catalogue of Microorganisms (GCM) 10K type strain sequencing project: providing services to taxonomists for standard genome sequencing and annotation.</title>
        <authorList>
            <consortium name="The Broad Institute Genomics Platform"/>
            <consortium name="The Broad Institute Genome Sequencing Center for Infectious Disease"/>
            <person name="Wu L."/>
            <person name="Ma J."/>
        </authorList>
    </citation>
    <scope>NUCLEOTIDE SEQUENCE [LARGE SCALE GENOMIC DNA]</scope>
    <source>
        <strain evidence="4">CECT 8570</strain>
    </source>
</reference>
<protein>
    <submittedName>
        <fullName evidence="3">Uncharacterized protein</fullName>
    </submittedName>
</protein>
<comment type="caution">
    <text evidence="3">The sequence shown here is derived from an EMBL/GenBank/DDBJ whole genome shotgun (WGS) entry which is preliminary data.</text>
</comment>
<evidence type="ECO:0000256" key="1">
    <source>
        <dbReference type="SAM" id="Coils"/>
    </source>
</evidence>